<accession>A0A0F8YQB6</accession>
<reference evidence="1" key="1">
    <citation type="journal article" date="2015" name="Nature">
        <title>Complex archaea that bridge the gap between prokaryotes and eukaryotes.</title>
        <authorList>
            <person name="Spang A."/>
            <person name="Saw J.H."/>
            <person name="Jorgensen S.L."/>
            <person name="Zaremba-Niedzwiedzka K."/>
            <person name="Martijn J."/>
            <person name="Lind A.E."/>
            <person name="van Eijk R."/>
            <person name="Schleper C."/>
            <person name="Guy L."/>
            <person name="Ettema T.J."/>
        </authorList>
    </citation>
    <scope>NUCLEOTIDE SEQUENCE</scope>
</reference>
<proteinExistence type="predicted"/>
<name>A0A0F8YQB6_9ZZZZ</name>
<protein>
    <submittedName>
        <fullName evidence="1">Uncharacterized protein</fullName>
    </submittedName>
</protein>
<dbReference type="AlphaFoldDB" id="A0A0F8YQB6"/>
<dbReference type="EMBL" id="LAZR01052137">
    <property type="protein sequence ID" value="KKK83623.1"/>
    <property type="molecule type" value="Genomic_DNA"/>
</dbReference>
<comment type="caution">
    <text evidence="1">The sequence shown here is derived from an EMBL/GenBank/DDBJ whole genome shotgun (WGS) entry which is preliminary data.</text>
</comment>
<evidence type="ECO:0000313" key="1">
    <source>
        <dbReference type="EMBL" id="KKK83623.1"/>
    </source>
</evidence>
<gene>
    <name evidence="1" type="ORF">LCGC14_2791530</name>
</gene>
<sequence>MEVVWLGTECDKSPGGAHYLVSVYAADGGDVYCCKYCWKVKWLSNSKDGAEQMTRLMTKHGDDVGYQKLMDLKPESKEMLYKLQNIWMLVEQLDKDDLKAIIDMAVKEVSNEA</sequence>
<organism evidence="1">
    <name type="scientific">marine sediment metagenome</name>
    <dbReference type="NCBI Taxonomy" id="412755"/>
    <lineage>
        <taxon>unclassified sequences</taxon>
        <taxon>metagenomes</taxon>
        <taxon>ecological metagenomes</taxon>
    </lineage>
</organism>